<evidence type="ECO:0000256" key="1">
    <source>
        <dbReference type="SAM" id="MobiDB-lite"/>
    </source>
</evidence>
<comment type="caution">
    <text evidence="2">The sequence shown here is derived from an EMBL/GenBank/DDBJ whole genome shotgun (WGS) entry which is preliminary data.</text>
</comment>
<protein>
    <submittedName>
        <fullName evidence="2">Uncharacterized protein</fullName>
    </submittedName>
</protein>
<sequence>MSKLFFTCKSKVLFQNFLNLRLREVNAMRVLAVLVMALSLLIFGSIGRSDAVPKTTFLSPADGSNKKKSSSNMSSSSSSLEAVNTLFSNSSKNKNKNITLDEMRVVPTGPNPLHNR</sequence>
<feature type="compositionally biased region" description="Low complexity" evidence="1">
    <location>
        <begin position="70"/>
        <end position="79"/>
    </location>
</feature>
<dbReference type="EMBL" id="JACEGQ020000018">
    <property type="protein sequence ID" value="KAH8481570.1"/>
    <property type="molecule type" value="Genomic_DNA"/>
</dbReference>
<dbReference type="AlphaFoldDB" id="A0A8T2WLC3"/>
<name>A0A8T2WLC3_POPDE</name>
<dbReference type="GO" id="GO:0048731">
    <property type="term" value="P:system development"/>
    <property type="evidence" value="ECO:0007669"/>
    <property type="project" value="InterPro"/>
</dbReference>
<accession>A0A8T2WLC3</accession>
<dbReference type="InterPro" id="IPR033249">
    <property type="entry name" value="CLE_plant"/>
</dbReference>
<proteinExistence type="predicted"/>
<gene>
    <name evidence="2" type="ORF">H0E87_029156</name>
</gene>
<organism evidence="2 3">
    <name type="scientific">Populus deltoides</name>
    <name type="common">Eastern poplar</name>
    <name type="synonym">Eastern cottonwood</name>
    <dbReference type="NCBI Taxonomy" id="3696"/>
    <lineage>
        <taxon>Eukaryota</taxon>
        <taxon>Viridiplantae</taxon>
        <taxon>Streptophyta</taxon>
        <taxon>Embryophyta</taxon>
        <taxon>Tracheophyta</taxon>
        <taxon>Spermatophyta</taxon>
        <taxon>Magnoliopsida</taxon>
        <taxon>eudicotyledons</taxon>
        <taxon>Gunneridae</taxon>
        <taxon>Pentapetalae</taxon>
        <taxon>rosids</taxon>
        <taxon>fabids</taxon>
        <taxon>Malpighiales</taxon>
        <taxon>Salicaceae</taxon>
        <taxon>Saliceae</taxon>
        <taxon>Populus</taxon>
    </lineage>
</organism>
<dbReference type="Proteomes" id="UP000807159">
    <property type="component" value="Chromosome 18"/>
</dbReference>
<evidence type="ECO:0000313" key="2">
    <source>
        <dbReference type="EMBL" id="KAH8481570.1"/>
    </source>
</evidence>
<dbReference type="PANTHER" id="PTHR34545:SF10">
    <property type="entry name" value="CLAVATA3_ESR (CLE) GENE FAMILY MEMBER"/>
    <property type="match status" value="1"/>
</dbReference>
<dbReference type="PANTHER" id="PTHR34545">
    <property type="entry name" value="CLAVATA3/ESR (CLE)-RELATED PROTEIN 22"/>
    <property type="match status" value="1"/>
</dbReference>
<keyword evidence="3" id="KW-1185">Reference proteome</keyword>
<evidence type="ECO:0000313" key="3">
    <source>
        <dbReference type="Proteomes" id="UP000807159"/>
    </source>
</evidence>
<feature type="region of interest" description="Disordered" evidence="1">
    <location>
        <begin position="51"/>
        <end position="116"/>
    </location>
</feature>
<reference evidence="2" key="1">
    <citation type="journal article" date="2021" name="J. Hered.">
        <title>Genome Assembly of Salicaceae Populus deltoides (Eastern Cottonwood) I-69 Based on Nanopore Sequencing and Hi-C Technologies.</title>
        <authorList>
            <person name="Bai S."/>
            <person name="Wu H."/>
            <person name="Zhang J."/>
            <person name="Pan Z."/>
            <person name="Zhao W."/>
            <person name="Li Z."/>
            <person name="Tong C."/>
        </authorList>
    </citation>
    <scope>NUCLEOTIDE SEQUENCE</scope>
    <source>
        <tissue evidence="2">Leaf</tissue>
    </source>
</reference>